<keyword evidence="3" id="KW-1185">Reference proteome</keyword>
<gene>
    <name evidence="2" type="ORF">B0T10DRAFT_37518</name>
</gene>
<feature type="region of interest" description="Disordered" evidence="1">
    <location>
        <begin position="14"/>
        <end position="51"/>
    </location>
</feature>
<dbReference type="EMBL" id="JAGPYM010000001">
    <property type="protein sequence ID" value="KAH6900794.1"/>
    <property type="molecule type" value="Genomic_DNA"/>
</dbReference>
<organism evidence="2 3">
    <name type="scientific">Thelonectria olida</name>
    <dbReference type="NCBI Taxonomy" id="1576542"/>
    <lineage>
        <taxon>Eukaryota</taxon>
        <taxon>Fungi</taxon>
        <taxon>Dikarya</taxon>
        <taxon>Ascomycota</taxon>
        <taxon>Pezizomycotina</taxon>
        <taxon>Sordariomycetes</taxon>
        <taxon>Hypocreomycetidae</taxon>
        <taxon>Hypocreales</taxon>
        <taxon>Nectriaceae</taxon>
        <taxon>Thelonectria</taxon>
    </lineage>
</organism>
<dbReference type="AlphaFoldDB" id="A0A9P8WN58"/>
<name>A0A9P8WN58_9HYPO</name>
<evidence type="ECO:0000313" key="3">
    <source>
        <dbReference type="Proteomes" id="UP000777438"/>
    </source>
</evidence>
<reference evidence="2 3" key="1">
    <citation type="journal article" date="2021" name="Nat. Commun.">
        <title>Genetic determinants of endophytism in the Arabidopsis root mycobiome.</title>
        <authorList>
            <person name="Mesny F."/>
            <person name="Miyauchi S."/>
            <person name="Thiergart T."/>
            <person name="Pickel B."/>
            <person name="Atanasova L."/>
            <person name="Karlsson M."/>
            <person name="Huettel B."/>
            <person name="Barry K.W."/>
            <person name="Haridas S."/>
            <person name="Chen C."/>
            <person name="Bauer D."/>
            <person name="Andreopoulos W."/>
            <person name="Pangilinan J."/>
            <person name="LaButti K."/>
            <person name="Riley R."/>
            <person name="Lipzen A."/>
            <person name="Clum A."/>
            <person name="Drula E."/>
            <person name="Henrissat B."/>
            <person name="Kohler A."/>
            <person name="Grigoriev I.V."/>
            <person name="Martin F.M."/>
            <person name="Hacquard S."/>
        </authorList>
    </citation>
    <scope>NUCLEOTIDE SEQUENCE [LARGE SCALE GENOMIC DNA]</scope>
    <source>
        <strain evidence="2 3">MPI-CAGE-CH-0241</strain>
    </source>
</reference>
<dbReference type="Proteomes" id="UP000777438">
    <property type="component" value="Unassembled WGS sequence"/>
</dbReference>
<proteinExistence type="predicted"/>
<evidence type="ECO:0000256" key="1">
    <source>
        <dbReference type="SAM" id="MobiDB-lite"/>
    </source>
</evidence>
<accession>A0A9P8WN58</accession>
<comment type="caution">
    <text evidence="2">The sequence shown here is derived from an EMBL/GenBank/DDBJ whole genome shotgun (WGS) entry which is preliminary data.</text>
</comment>
<protein>
    <submittedName>
        <fullName evidence="2">Uncharacterized protein</fullName>
    </submittedName>
</protein>
<sequence length="214" mass="23008">MGTKCEYEVQKDLRKSGSVSGGGGIHEVSALGEDGAAGTSTPNAHTVRHTNRNRAGLSVLSPRMSFYLVPSRNRPRLTRASQKGPSVGGVGGPKCRPGTRCGPRPNGDRRLSLILRAGGRETKCSSRAGGGGERRGTQRNVVAVTWNALSSARMSRVLATWQPGWHVEETRFSQAVTRDVARKLPHARLQAHFRQGLEAVRRVPACPLGPGRFV</sequence>
<evidence type="ECO:0000313" key="2">
    <source>
        <dbReference type="EMBL" id="KAH6900794.1"/>
    </source>
</evidence>
<feature type="region of interest" description="Disordered" evidence="1">
    <location>
        <begin position="77"/>
        <end position="109"/>
    </location>
</feature>